<evidence type="ECO:0000256" key="5">
    <source>
        <dbReference type="ARBA" id="ARBA00022801"/>
    </source>
</evidence>
<evidence type="ECO:0000256" key="2">
    <source>
        <dbReference type="ARBA" id="ARBA00012247"/>
    </source>
</evidence>
<comment type="catalytic activity">
    <reaction evidence="6">
        <text>a sn-glycero-3-phosphodiester + H2O = an alcohol + sn-glycerol 3-phosphate + H(+)</text>
        <dbReference type="Rhea" id="RHEA:12969"/>
        <dbReference type="ChEBI" id="CHEBI:15377"/>
        <dbReference type="ChEBI" id="CHEBI:15378"/>
        <dbReference type="ChEBI" id="CHEBI:30879"/>
        <dbReference type="ChEBI" id="CHEBI:57597"/>
        <dbReference type="ChEBI" id="CHEBI:83408"/>
        <dbReference type="EC" id="3.1.4.46"/>
    </reaction>
</comment>
<proteinExistence type="inferred from homology"/>
<comment type="similarity">
    <text evidence="1">Belongs to the glycerophosphoryl diester phosphodiesterase family.</text>
</comment>
<name>A0AAV5M2V2_9ROSI</name>
<evidence type="ECO:0000256" key="3">
    <source>
        <dbReference type="ARBA" id="ARBA00022729"/>
    </source>
</evidence>
<dbReference type="Gene3D" id="3.20.20.190">
    <property type="entry name" value="Phosphatidylinositol (PI) phosphodiesterase"/>
    <property type="match status" value="3"/>
</dbReference>
<dbReference type="FunFam" id="3.20.20.190:FF:000013">
    <property type="entry name" value="Glycerophosphodiester phosphodiesterase GDPDL3"/>
    <property type="match status" value="1"/>
</dbReference>
<dbReference type="AlphaFoldDB" id="A0AAV5M2V2"/>
<dbReference type="PANTHER" id="PTHR43620:SF7">
    <property type="entry name" value="GLYCEROPHOSPHODIESTER PHOSPHODIESTERASE GDPD5-RELATED"/>
    <property type="match status" value="1"/>
</dbReference>
<dbReference type="CDD" id="cd08603">
    <property type="entry name" value="GDPD_SHV3_repeat_1"/>
    <property type="match status" value="1"/>
</dbReference>
<dbReference type="PROSITE" id="PS51704">
    <property type="entry name" value="GP_PDE"/>
    <property type="match status" value="2"/>
</dbReference>
<reference evidence="10 11" key="1">
    <citation type="journal article" date="2021" name="Commun. Biol.">
        <title>The genome of Shorea leprosula (Dipterocarpaceae) highlights the ecological relevance of drought in aseasonal tropical rainforests.</title>
        <authorList>
            <person name="Ng K.K.S."/>
            <person name="Kobayashi M.J."/>
            <person name="Fawcett J.A."/>
            <person name="Hatakeyama M."/>
            <person name="Paape T."/>
            <person name="Ng C.H."/>
            <person name="Ang C.C."/>
            <person name="Tnah L.H."/>
            <person name="Lee C.T."/>
            <person name="Nishiyama T."/>
            <person name="Sese J."/>
            <person name="O'Brien M.J."/>
            <person name="Copetti D."/>
            <person name="Mohd Noor M.I."/>
            <person name="Ong R.C."/>
            <person name="Putra M."/>
            <person name="Sireger I.Z."/>
            <person name="Indrioko S."/>
            <person name="Kosugi Y."/>
            <person name="Izuno A."/>
            <person name="Isagi Y."/>
            <person name="Lee S.L."/>
            <person name="Shimizu K.K."/>
        </authorList>
    </citation>
    <scope>NUCLEOTIDE SEQUENCE [LARGE SCALE GENOMIC DNA]</scope>
    <source>
        <strain evidence="10">214</strain>
    </source>
</reference>
<keyword evidence="11" id="KW-1185">Reference proteome</keyword>
<keyword evidence="5" id="KW-0378">Hydrolase</keyword>
<feature type="domain" description="GP-PDE" evidence="9">
    <location>
        <begin position="41"/>
        <end position="343"/>
    </location>
</feature>
<dbReference type="InterPro" id="IPR017946">
    <property type="entry name" value="PLC-like_Pdiesterase_TIM-brl"/>
</dbReference>
<evidence type="ECO:0000256" key="4">
    <source>
        <dbReference type="ARBA" id="ARBA00022798"/>
    </source>
</evidence>
<gene>
    <name evidence="10" type="ORF">SLEP1_g51055</name>
</gene>
<dbReference type="PANTHER" id="PTHR43620">
    <property type="entry name" value="GLYCEROPHOSPHORYL DIESTER PHOSPHODIESTERASE"/>
    <property type="match status" value="1"/>
</dbReference>
<feature type="chain" id="PRO_5043416860" description="glycerophosphodiester phosphodiesterase" evidence="8">
    <location>
        <begin position="25"/>
        <end position="756"/>
    </location>
</feature>
<evidence type="ECO:0000313" key="10">
    <source>
        <dbReference type="EMBL" id="GKV43802.1"/>
    </source>
</evidence>
<feature type="domain" description="GP-PDE" evidence="9">
    <location>
        <begin position="389"/>
        <end position="656"/>
    </location>
</feature>
<feature type="signal peptide" evidence="8">
    <location>
        <begin position="1"/>
        <end position="24"/>
    </location>
</feature>
<comment type="caution">
    <text evidence="10">The sequence shown here is derived from an EMBL/GenBank/DDBJ whole genome shotgun (WGS) entry which is preliminary data.</text>
</comment>
<dbReference type="GO" id="GO:0006629">
    <property type="term" value="P:lipid metabolic process"/>
    <property type="evidence" value="ECO:0007669"/>
    <property type="project" value="InterPro"/>
</dbReference>
<protein>
    <recommendedName>
        <fullName evidence="2">glycerophosphodiester phosphodiesterase</fullName>
        <ecNumber evidence="2">3.1.4.46</ecNumber>
    </recommendedName>
</protein>
<dbReference type="InterPro" id="IPR030395">
    <property type="entry name" value="GP_PDE_dom"/>
</dbReference>
<evidence type="ECO:0000256" key="1">
    <source>
        <dbReference type="ARBA" id="ARBA00007277"/>
    </source>
</evidence>
<keyword evidence="3 8" id="KW-0732">Signal</keyword>
<dbReference type="Pfam" id="PF03009">
    <property type="entry name" value="GDPD"/>
    <property type="match status" value="1"/>
</dbReference>
<dbReference type="Proteomes" id="UP001054252">
    <property type="component" value="Unassembled WGS sequence"/>
</dbReference>
<dbReference type="GO" id="GO:0006071">
    <property type="term" value="P:glycerol metabolic process"/>
    <property type="evidence" value="ECO:0007669"/>
    <property type="project" value="UniProtKB-KW"/>
</dbReference>
<accession>A0AAV5M2V2</accession>
<dbReference type="SUPFAM" id="SSF51695">
    <property type="entry name" value="PLC-like phosphodiesterases"/>
    <property type="match status" value="2"/>
</dbReference>
<dbReference type="GO" id="GO:0008889">
    <property type="term" value="F:glycerophosphodiester phosphodiesterase activity"/>
    <property type="evidence" value="ECO:0007669"/>
    <property type="project" value="UniProtKB-EC"/>
</dbReference>
<feature type="region of interest" description="Disordered" evidence="7">
    <location>
        <begin position="708"/>
        <end position="735"/>
    </location>
</feature>
<keyword evidence="4" id="KW-0319">Glycerol metabolism</keyword>
<evidence type="ECO:0000259" key="9">
    <source>
        <dbReference type="PROSITE" id="PS51704"/>
    </source>
</evidence>
<evidence type="ECO:0000256" key="6">
    <source>
        <dbReference type="ARBA" id="ARBA00047512"/>
    </source>
</evidence>
<evidence type="ECO:0000256" key="7">
    <source>
        <dbReference type="SAM" id="MobiDB-lite"/>
    </source>
</evidence>
<dbReference type="EMBL" id="BPVZ01000173">
    <property type="protein sequence ID" value="GKV43802.1"/>
    <property type="molecule type" value="Genomic_DNA"/>
</dbReference>
<dbReference type="EC" id="3.1.4.46" evidence="2"/>
<organism evidence="10 11">
    <name type="scientific">Rubroshorea leprosula</name>
    <dbReference type="NCBI Taxonomy" id="152421"/>
    <lineage>
        <taxon>Eukaryota</taxon>
        <taxon>Viridiplantae</taxon>
        <taxon>Streptophyta</taxon>
        <taxon>Embryophyta</taxon>
        <taxon>Tracheophyta</taxon>
        <taxon>Spermatophyta</taxon>
        <taxon>Magnoliopsida</taxon>
        <taxon>eudicotyledons</taxon>
        <taxon>Gunneridae</taxon>
        <taxon>Pentapetalae</taxon>
        <taxon>rosids</taxon>
        <taxon>malvids</taxon>
        <taxon>Malvales</taxon>
        <taxon>Dipterocarpaceae</taxon>
        <taxon>Rubroshorea</taxon>
    </lineage>
</organism>
<feature type="compositionally biased region" description="Low complexity" evidence="7">
    <location>
        <begin position="716"/>
        <end position="726"/>
    </location>
</feature>
<evidence type="ECO:0000256" key="8">
    <source>
        <dbReference type="SAM" id="SignalP"/>
    </source>
</evidence>
<sequence>MCCERHLCIALLLVNLGAVALVSAQGSNSTSRWQTLSGDAPLVVARGGFSGMFPDSSSQAYTLALITSVPDVILWCDVQLTKDGVGICFPDLNLDNSSDISYIPLFNNQQKVYQVNGFPVKGWFSVDYTFSDLGNLSLIRGIYSRTQRFDGNLLKIMAVQDVAYQFNQSAFWLNVQHDAFYTQHKLSMRNFVLNASKSVIVDYISSPEVGFLRSISAPFASSKTKLVFRFMQQDDIEPSTNQSYGSLLRNLTFIKKFASGIIVPKSYIWPVDSSNYLLPSTSVVSDAHKVGLEVFASDFANDAQFSFNYSYDPVAEYLSFIDNGHFSVDGVISDFPITPSEAIGKSLVLLVKVKPFIQCNCYAHLGRNASKQEVLLDTTFIPCLVVADLLIITKNGASGDYPGCTDLAYSKAIVDGADVIDCPVQMTKDGIPICLQSINLFDSTNVVQSRFSNLATTIPEIQAGTGIFTFTLTWSEIQTLKRIDIFFLIHFLIQNAAYLATGQGLSVTDAVFSALSKAGYDKLTTPKVMIQSRDSSVLRKVNSAGTYELVYRIDESIRDALNATVEDIKSFAHSVVVDSTSVFPVNDADFLTGTTNVVTKLQSFKLLVYVETFSNEFTSQPWDFYSDATVQINTFYRGTGINGVVTDFPKTSARYRRNRCLARGKETPSYMTPVLPGFFMGLIMAPALLPPAEAPSPVLTEQDVVEPPLPDAVAKSPSTSPGRSPSTSPPPNEQPKVTACVFVSNLAMLLAVLLLF</sequence>
<evidence type="ECO:0000313" key="11">
    <source>
        <dbReference type="Proteomes" id="UP001054252"/>
    </source>
</evidence>